<organism evidence="6 7">
    <name type="scientific">Thermasporomyces composti</name>
    <dbReference type="NCBI Taxonomy" id="696763"/>
    <lineage>
        <taxon>Bacteria</taxon>
        <taxon>Bacillati</taxon>
        <taxon>Actinomycetota</taxon>
        <taxon>Actinomycetes</taxon>
        <taxon>Propionibacteriales</taxon>
        <taxon>Nocardioidaceae</taxon>
        <taxon>Thermasporomyces</taxon>
    </lineage>
</organism>
<gene>
    <name evidence="6" type="ORF">DFJ64_1769</name>
</gene>
<keyword evidence="3 5" id="KW-1133">Transmembrane helix</keyword>
<keyword evidence="4 5" id="KW-0472">Membrane</keyword>
<dbReference type="RefSeq" id="WP_115850015.1">
    <property type="nucleotide sequence ID" value="NZ_QTUC01000001.1"/>
</dbReference>
<feature type="transmembrane region" description="Helical" evidence="5">
    <location>
        <begin position="407"/>
        <end position="430"/>
    </location>
</feature>
<feature type="transmembrane region" description="Helical" evidence="5">
    <location>
        <begin position="285"/>
        <end position="307"/>
    </location>
</feature>
<evidence type="ECO:0000256" key="1">
    <source>
        <dbReference type="ARBA" id="ARBA00004141"/>
    </source>
</evidence>
<dbReference type="GO" id="GO:0005384">
    <property type="term" value="F:manganese ion transmembrane transporter activity"/>
    <property type="evidence" value="ECO:0007669"/>
    <property type="project" value="TreeGrafter"/>
</dbReference>
<name>A0A3D9V3I2_THECX</name>
<dbReference type="EMBL" id="QTUC01000001">
    <property type="protein sequence ID" value="REF36362.1"/>
    <property type="molecule type" value="Genomic_DNA"/>
</dbReference>
<dbReference type="PANTHER" id="PTHR11706:SF3">
    <property type="entry name" value="METAL ION TRANSPORT PROTEIN"/>
    <property type="match status" value="1"/>
</dbReference>
<keyword evidence="2 5" id="KW-0812">Transmembrane</keyword>
<dbReference type="InterPro" id="IPR001046">
    <property type="entry name" value="NRAMP_fam"/>
</dbReference>
<dbReference type="AlphaFoldDB" id="A0A3D9V3I2"/>
<dbReference type="GO" id="GO:0034755">
    <property type="term" value="P:iron ion transmembrane transport"/>
    <property type="evidence" value="ECO:0007669"/>
    <property type="project" value="TreeGrafter"/>
</dbReference>
<comment type="subcellular location">
    <subcellularLocation>
        <location evidence="1">Membrane</location>
        <topology evidence="1">Multi-pass membrane protein</topology>
    </subcellularLocation>
</comment>
<accession>A0A3D9V3I2</accession>
<evidence type="ECO:0000256" key="2">
    <source>
        <dbReference type="ARBA" id="ARBA00022692"/>
    </source>
</evidence>
<dbReference type="Pfam" id="PF01566">
    <property type="entry name" value="Nramp"/>
    <property type="match status" value="1"/>
</dbReference>
<evidence type="ECO:0000313" key="7">
    <source>
        <dbReference type="Proteomes" id="UP000256485"/>
    </source>
</evidence>
<proteinExistence type="predicted"/>
<comment type="caution">
    <text evidence="6">The sequence shown here is derived from an EMBL/GenBank/DDBJ whole genome shotgun (WGS) entry which is preliminary data.</text>
</comment>
<feature type="transmembrane region" description="Helical" evidence="5">
    <location>
        <begin position="64"/>
        <end position="84"/>
    </location>
</feature>
<protein>
    <submittedName>
        <fullName evidence="6">Mn2+/Fe2+ NRAMP family transporter</fullName>
    </submittedName>
</protein>
<evidence type="ECO:0000256" key="5">
    <source>
        <dbReference type="SAM" id="Phobius"/>
    </source>
</evidence>
<dbReference type="PANTHER" id="PTHR11706">
    <property type="entry name" value="SOLUTE CARRIER PROTEIN FAMILY 11 MEMBER"/>
    <property type="match status" value="1"/>
</dbReference>
<dbReference type="GO" id="GO:0015086">
    <property type="term" value="F:cadmium ion transmembrane transporter activity"/>
    <property type="evidence" value="ECO:0007669"/>
    <property type="project" value="TreeGrafter"/>
</dbReference>
<evidence type="ECO:0000256" key="3">
    <source>
        <dbReference type="ARBA" id="ARBA00022989"/>
    </source>
</evidence>
<feature type="transmembrane region" description="Helical" evidence="5">
    <location>
        <begin position="334"/>
        <end position="354"/>
    </location>
</feature>
<feature type="transmembrane region" description="Helical" evidence="5">
    <location>
        <begin position="152"/>
        <end position="174"/>
    </location>
</feature>
<feature type="transmembrane region" description="Helical" evidence="5">
    <location>
        <begin position="186"/>
        <end position="209"/>
    </location>
</feature>
<evidence type="ECO:0000256" key="4">
    <source>
        <dbReference type="ARBA" id="ARBA00023136"/>
    </source>
</evidence>
<reference evidence="6 7" key="1">
    <citation type="submission" date="2018-08" db="EMBL/GenBank/DDBJ databases">
        <title>Sequencing the genomes of 1000 actinobacteria strains.</title>
        <authorList>
            <person name="Klenk H.-P."/>
        </authorList>
    </citation>
    <scope>NUCLEOTIDE SEQUENCE [LARGE SCALE GENOMIC DNA]</scope>
    <source>
        <strain evidence="6 7">DSM 22891</strain>
    </source>
</reference>
<feature type="transmembrane region" description="Helical" evidence="5">
    <location>
        <begin position="118"/>
        <end position="146"/>
    </location>
</feature>
<keyword evidence="7" id="KW-1185">Reference proteome</keyword>
<feature type="transmembrane region" description="Helical" evidence="5">
    <location>
        <begin position="383"/>
        <end position="401"/>
    </location>
</feature>
<dbReference type="OrthoDB" id="9787548at2"/>
<dbReference type="GO" id="GO:0005886">
    <property type="term" value="C:plasma membrane"/>
    <property type="evidence" value="ECO:0007669"/>
    <property type="project" value="TreeGrafter"/>
</dbReference>
<dbReference type="NCBIfam" id="NF037982">
    <property type="entry name" value="Nramp_1"/>
    <property type="match status" value="1"/>
</dbReference>
<feature type="transmembrane region" description="Helical" evidence="5">
    <location>
        <begin position="442"/>
        <end position="465"/>
    </location>
</feature>
<evidence type="ECO:0000313" key="6">
    <source>
        <dbReference type="EMBL" id="REF36362.1"/>
    </source>
</evidence>
<dbReference type="Proteomes" id="UP000256485">
    <property type="component" value="Unassembled WGS sequence"/>
</dbReference>
<feature type="transmembrane region" description="Helical" evidence="5">
    <location>
        <begin position="39"/>
        <end position="58"/>
    </location>
</feature>
<sequence length="473" mass="50624">MVGEASAAAHPHAPQVDPYRLTTEGIKEPPTGWWQSLRYLGPGLILGAAIVGAGELIATTALGARAGFALLWLVIFSTLVKVAVQIELARWTISTGQPALTGYNKVPPKVGRVGWVNILWIVFALSKVVQTGGVVGAVAVACSVLYPLGGPPLGFTSLATWTVIVVAITVAALFSNKYGLIERVAVLLVVLFSLATVAIAVGLPLTPFAYDVGDIASGFTFGIPAGTLPVALAMFGLTGVSVDEITSYPYWCIEKGYARWTGPNDGSADWERRAKGWIKVMQRDAMLSWVVYTVTTMAFYVMGAAVLHPQGLVPEGNEVITTLTRLYTDTLGEWARIVFLVGAIAVLASTLWAATPAWSRMYANVLSCAGVFDWTNSRARQRWIRGFIVALPIIWGIAYLFVQSPVIMIMIGGISGCIFLFAAVIAVWYLRRTEIDPRVKASSLFTVALAISSVAIALAGVYTMLDALGYSID</sequence>
<feature type="transmembrane region" description="Helical" evidence="5">
    <location>
        <begin position="215"/>
        <end position="237"/>
    </location>
</feature>